<dbReference type="Pfam" id="PF13704">
    <property type="entry name" value="Glyco_tranf_2_4"/>
    <property type="match status" value="1"/>
</dbReference>
<dbReference type="SUPFAM" id="SSF53448">
    <property type="entry name" value="Nucleotide-diphospho-sugar transferases"/>
    <property type="match status" value="1"/>
</dbReference>
<protein>
    <submittedName>
        <fullName evidence="1">Uncharacterized protein</fullName>
    </submittedName>
</protein>
<name>A0A2R8ATJ8_9RHOB</name>
<evidence type="ECO:0000313" key="1">
    <source>
        <dbReference type="EMBL" id="SPF79371.1"/>
    </source>
</evidence>
<dbReference type="AlphaFoldDB" id="A0A2R8ATJ8"/>
<accession>A0A2R8ATJ8</accession>
<gene>
    <name evidence="1" type="ORF">PRI8871_01166</name>
</gene>
<sequence>MAQAPTPWTAYKLRLKRRRLLWRSFRSRHVLRPVADRTSGIKPPDILCFMTVKNEAQRLPYVLQHHRALGVAQFLIVDNNSTDDTRALLQSQPDVSLWQTGASYRGSRFGVDWMTWLLIRYGHGHWCLTIDADELLIYPDCDRADLPELTAHLAATGQTGLSALMLEMYPKGRLQDQTYRAGQNPTEVLTHFDPYGYRAQRQQPMRNLWVQGGPRDRVFFAEAPDMAPTLNKIPLIHWNRRYAYVNSTHAALPPHLNDVFGPAQVSGALLHTKFLPEVVDRSADPDHRAQHFNRPDQFGDYFDGLAANPDLWCPESLRYTGPKQLEDLGLMQRAAFRAACG</sequence>
<dbReference type="Gene3D" id="3.90.550.10">
    <property type="entry name" value="Spore Coat Polysaccharide Biosynthesis Protein SpsA, Chain A"/>
    <property type="match status" value="1"/>
</dbReference>
<organism evidence="1 2">
    <name type="scientific">Pseudoprimorskyibacter insulae</name>
    <dbReference type="NCBI Taxonomy" id="1695997"/>
    <lineage>
        <taxon>Bacteria</taxon>
        <taxon>Pseudomonadati</taxon>
        <taxon>Pseudomonadota</taxon>
        <taxon>Alphaproteobacteria</taxon>
        <taxon>Rhodobacterales</taxon>
        <taxon>Paracoccaceae</taxon>
        <taxon>Pseudoprimorskyibacter</taxon>
    </lineage>
</organism>
<proteinExistence type="predicted"/>
<keyword evidence="2" id="KW-1185">Reference proteome</keyword>
<dbReference type="RefSeq" id="WP_245897783.1">
    <property type="nucleotide sequence ID" value="NZ_OMOJ01000002.1"/>
</dbReference>
<reference evidence="2" key="1">
    <citation type="submission" date="2018-03" db="EMBL/GenBank/DDBJ databases">
        <authorList>
            <person name="Rodrigo-Torres L."/>
            <person name="Arahal R. D."/>
            <person name="Lucena T."/>
        </authorList>
    </citation>
    <scope>NUCLEOTIDE SEQUENCE [LARGE SCALE GENOMIC DNA]</scope>
    <source>
        <strain evidence="2">CECT 8871</strain>
    </source>
</reference>
<evidence type="ECO:0000313" key="2">
    <source>
        <dbReference type="Proteomes" id="UP000244904"/>
    </source>
</evidence>
<dbReference type="EMBL" id="OMOJ01000002">
    <property type="protein sequence ID" value="SPF79371.1"/>
    <property type="molecule type" value="Genomic_DNA"/>
</dbReference>
<dbReference type="Proteomes" id="UP000244904">
    <property type="component" value="Unassembled WGS sequence"/>
</dbReference>
<dbReference type="InterPro" id="IPR029044">
    <property type="entry name" value="Nucleotide-diphossugar_trans"/>
</dbReference>